<proteinExistence type="inferred from homology"/>
<dbReference type="Pfam" id="PF02798">
    <property type="entry name" value="GST_N"/>
    <property type="match status" value="1"/>
</dbReference>
<dbReference type="Gene3D" id="3.40.30.10">
    <property type="entry name" value="Glutaredoxin"/>
    <property type="match status" value="1"/>
</dbReference>
<organism evidence="6 7">
    <name type="scientific">Dongia soli</name>
    <dbReference type="NCBI Taxonomy" id="600628"/>
    <lineage>
        <taxon>Bacteria</taxon>
        <taxon>Pseudomonadati</taxon>
        <taxon>Pseudomonadota</taxon>
        <taxon>Alphaproteobacteria</taxon>
        <taxon>Rhodospirillales</taxon>
        <taxon>Dongiaceae</taxon>
        <taxon>Dongia</taxon>
    </lineage>
</organism>
<evidence type="ECO:0000256" key="3">
    <source>
        <dbReference type="RuleBase" id="RU003494"/>
    </source>
</evidence>
<dbReference type="PANTHER" id="PTHR43900">
    <property type="entry name" value="GLUTATHIONE S-TRANSFERASE RHO"/>
    <property type="match status" value="1"/>
</dbReference>
<keyword evidence="7" id="KW-1185">Reference proteome</keyword>
<sequence>MFPPSDLPIVYGAAYSVYVCAVRLALEEKGVAYELVEVDVFAPGGVPSDHLRRHPFGRIPSFRHGAFELYESGAIERYIDEAFAGPTLQPAAPQARARLNQITGLLDNYAYRTLVWDIYVERVSAPKEGRVSDEARLQAALPRAARCLGAIEDLMESDHWLVGTALSLADLHAVPMIGYFVQASEGRDLLAQHPRLTTWWEGMQGHSSVERLKLG</sequence>
<dbReference type="PANTHER" id="PTHR43900:SF3">
    <property type="entry name" value="GLUTATHIONE S-TRANSFERASE RHO"/>
    <property type="match status" value="1"/>
</dbReference>
<reference evidence="6 7" key="1">
    <citation type="journal article" date="2016" name="Antonie Van Leeuwenhoek">
        <title>Dongia soli sp. nov., isolated from soil from Dokdo, Korea.</title>
        <authorList>
            <person name="Kim D.U."/>
            <person name="Lee H."/>
            <person name="Kim H."/>
            <person name="Kim S.G."/>
            <person name="Ka J.O."/>
        </authorList>
    </citation>
    <scope>NUCLEOTIDE SEQUENCE [LARGE SCALE GENOMIC DNA]</scope>
    <source>
        <strain evidence="6 7">D78</strain>
    </source>
</reference>
<evidence type="ECO:0000256" key="1">
    <source>
        <dbReference type="ARBA" id="ARBA00012452"/>
    </source>
</evidence>
<gene>
    <name evidence="6" type="ORF">SMD27_02505</name>
</gene>
<dbReference type="PROSITE" id="PS50405">
    <property type="entry name" value="GST_CTER"/>
    <property type="match status" value="1"/>
</dbReference>
<dbReference type="InterPro" id="IPR004045">
    <property type="entry name" value="Glutathione_S-Trfase_N"/>
</dbReference>
<dbReference type="RefSeq" id="WP_320506758.1">
    <property type="nucleotide sequence ID" value="NZ_JAXCLW010000001.1"/>
</dbReference>
<evidence type="ECO:0000259" key="4">
    <source>
        <dbReference type="PROSITE" id="PS50404"/>
    </source>
</evidence>
<dbReference type="SUPFAM" id="SSF52833">
    <property type="entry name" value="Thioredoxin-like"/>
    <property type="match status" value="1"/>
</dbReference>
<comment type="similarity">
    <text evidence="3">Belongs to the GST superfamily.</text>
</comment>
<name>A0ABU5E6P4_9PROT</name>
<evidence type="ECO:0000259" key="5">
    <source>
        <dbReference type="PROSITE" id="PS50405"/>
    </source>
</evidence>
<dbReference type="SUPFAM" id="SSF47616">
    <property type="entry name" value="GST C-terminal domain-like"/>
    <property type="match status" value="1"/>
</dbReference>
<dbReference type="InterPro" id="IPR010987">
    <property type="entry name" value="Glutathione-S-Trfase_C-like"/>
</dbReference>
<dbReference type="EMBL" id="JAXCLW010000001">
    <property type="protein sequence ID" value="MDY0881704.1"/>
    <property type="molecule type" value="Genomic_DNA"/>
</dbReference>
<dbReference type="InterPro" id="IPR040079">
    <property type="entry name" value="Glutathione_S-Trfase"/>
</dbReference>
<dbReference type="InterPro" id="IPR036282">
    <property type="entry name" value="Glutathione-S-Trfase_C_sf"/>
</dbReference>
<dbReference type="InterPro" id="IPR036249">
    <property type="entry name" value="Thioredoxin-like_sf"/>
</dbReference>
<feature type="domain" description="GST N-terminal" evidence="4">
    <location>
        <begin position="6"/>
        <end position="87"/>
    </location>
</feature>
<dbReference type="Pfam" id="PF00043">
    <property type="entry name" value="GST_C"/>
    <property type="match status" value="1"/>
</dbReference>
<dbReference type="Gene3D" id="1.20.1050.10">
    <property type="match status" value="1"/>
</dbReference>
<dbReference type="Proteomes" id="UP001279642">
    <property type="component" value="Unassembled WGS sequence"/>
</dbReference>
<dbReference type="SFLD" id="SFLDS00019">
    <property type="entry name" value="Glutathione_Transferase_(cytos"/>
    <property type="match status" value="1"/>
</dbReference>
<dbReference type="EC" id="2.5.1.18" evidence="1"/>
<accession>A0ABU5E6P4</accession>
<dbReference type="InterPro" id="IPR004046">
    <property type="entry name" value="GST_C"/>
</dbReference>
<dbReference type="PROSITE" id="PS50404">
    <property type="entry name" value="GST_NTER"/>
    <property type="match status" value="1"/>
</dbReference>
<evidence type="ECO:0000313" key="7">
    <source>
        <dbReference type="Proteomes" id="UP001279642"/>
    </source>
</evidence>
<dbReference type="SFLD" id="SFLDG00358">
    <property type="entry name" value="Main_(cytGST)"/>
    <property type="match status" value="1"/>
</dbReference>
<protein>
    <recommendedName>
        <fullName evidence="1">glutathione transferase</fullName>
        <ecNumber evidence="1">2.5.1.18</ecNumber>
    </recommendedName>
</protein>
<evidence type="ECO:0000313" key="6">
    <source>
        <dbReference type="EMBL" id="MDY0881704.1"/>
    </source>
</evidence>
<evidence type="ECO:0000256" key="2">
    <source>
        <dbReference type="ARBA" id="ARBA00022679"/>
    </source>
</evidence>
<feature type="domain" description="GST C-terminal" evidence="5">
    <location>
        <begin position="92"/>
        <end position="215"/>
    </location>
</feature>
<comment type="caution">
    <text evidence="6">The sequence shown here is derived from an EMBL/GenBank/DDBJ whole genome shotgun (WGS) entry which is preliminary data.</text>
</comment>
<dbReference type="CDD" id="cd00299">
    <property type="entry name" value="GST_C_family"/>
    <property type="match status" value="1"/>
</dbReference>
<keyword evidence="2" id="KW-0808">Transferase</keyword>